<reference evidence="2" key="2">
    <citation type="journal article" date="2018" name="Mol. Plant Microbe Interact.">
        <title>Genome sequence resources for the wheat stripe rust pathogen (Puccinia striiformis f. sp. tritici) and the barley stripe rust pathogen (Puccinia striiformis f. sp. hordei).</title>
        <authorList>
            <person name="Xia C."/>
            <person name="Wang M."/>
            <person name="Yin C."/>
            <person name="Cornejo O.E."/>
            <person name="Hulbert S.H."/>
            <person name="Chen X."/>
        </authorList>
    </citation>
    <scope>NUCLEOTIDE SEQUENCE [LARGE SCALE GENOMIC DNA]</scope>
    <source>
        <strain evidence="2">93-210</strain>
    </source>
</reference>
<gene>
    <name evidence="1" type="ORF">MJO28_008890</name>
</gene>
<accession>A0ACC0ECN6</accession>
<comment type="caution">
    <text evidence="1">The sequence shown here is derived from an EMBL/GenBank/DDBJ whole genome shotgun (WGS) entry which is preliminary data.</text>
</comment>
<evidence type="ECO:0000313" key="2">
    <source>
        <dbReference type="Proteomes" id="UP001060170"/>
    </source>
</evidence>
<organism evidence="1 2">
    <name type="scientific">Puccinia striiformis f. sp. tritici</name>
    <dbReference type="NCBI Taxonomy" id="168172"/>
    <lineage>
        <taxon>Eukaryota</taxon>
        <taxon>Fungi</taxon>
        <taxon>Dikarya</taxon>
        <taxon>Basidiomycota</taxon>
        <taxon>Pucciniomycotina</taxon>
        <taxon>Pucciniomycetes</taxon>
        <taxon>Pucciniales</taxon>
        <taxon>Pucciniaceae</taxon>
        <taxon>Puccinia</taxon>
    </lineage>
</organism>
<name>A0ACC0ECN6_9BASI</name>
<evidence type="ECO:0000313" key="1">
    <source>
        <dbReference type="EMBL" id="KAI7950069.1"/>
    </source>
</evidence>
<sequence>MSTSWPVVLTIATCNETAEVNRSPEDKQQTSGRLLSDILALAFAWNHVRQVRYVSPVITHGFVNDVNKN</sequence>
<keyword evidence="2" id="KW-1185">Reference proteome</keyword>
<dbReference type="EMBL" id="CM045872">
    <property type="protein sequence ID" value="KAI7950069.1"/>
    <property type="molecule type" value="Genomic_DNA"/>
</dbReference>
<dbReference type="Proteomes" id="UP001060170">
    <property type="component" value="Chromosome 8"/>
</dbReference>
<proteinExistence type="predicted"/>
<reference evidence="2" key="1">
    <citation type="journal article" date="2018" name="BMC Genomics">
        <title>Genomic insights into host adaptation between the wheat stripe rust pathogen (Puccinia striiformis f. sp. tritici) and the barley stripe rust pathogen (Puccinia striiformis f. sp. hordei).</title>
        <authorList>
            <person name="Xia C."/>
            <person name="Wang M."/>
            <person name="Yin C."/>
            <person name="Cornejo O.E."/>
            <person name="Hulbert S.H."/>
            <person name="Chen X."/>
        </authorList>
    </citation>
    <scope>NUCLEOTIDE SEQUENCE [LARGE SCALE GENOMIC DNA]</scope>
    <source>
        <strain evidence="2">93-210</strain>
    </source>
</reference>
<reference evidence="1 2" key="3">
    <citation type="journal article" date="2022" name="Microbiol. Spectr.">
        <title>Folding features and dynamics of 3D genome architecture in plant fungal pathogens.</title>
        <authorList>
            <person name="Xia C."/>
        </authorList>
    </citation>
    <scope>NUCLEOTIDE SEQUENCE [LARGE SCALE GENOMIC DNA]</scope>
    <source>
        <strain evidence="1 2">93-210</strain>
    </source>
</reference>
<protein>
    <submittedName>
        <fullName evidence="1">Uncharacterized protein</fullName>
    </submittedName>
</protein>